<dbReference type="InterPro" id="IPR028087">
    <property type="entry name" value="Tad_N"/>
</dbReference>
<dbReference type="RefSeq" id="WP_344006789.1">
    <property type="nucleotide sequence ID" value="NZ_BAAAMY010000004.1"/>
</dbReference>
<keyword evidence="4" id="KW-1185">Reference proteome</keyword>
<dbReference type="EMBL" id="BAAAMY010000004">
    <property type="protein sequence ID" value="GAA1918965.1"/>
    <property type="molecule type" value="Genomic_DNA"/>
</dbReference>
<reference evidence="4" key="1">
    <citation type="journal article" date="2019" name="Int. J. Syst. Evol. Microbiol.">
        <title>The Global Catalogue of Microorganisms (GCM) 10K type strain sequencing project: providing services to taxonomists for standard genome sequencing and annotation.</title>
        <authorList>
            <consortium name="The Broad Institute Genomics Platform"/>
            <consortium name="The Broad Institute Genome Sequencing Center for Infectious Disease"/>
            <person name="Wu L."/>
            <person name="Ma J."/>
        </authorList>
    </citation>
    <scope>NUCLEOTIDE SEQUENCE [LARGE SCALE GENOMIC DNA]</scope>
    <source>
        <strain evidence="4">JCM 14046</strain>
    </source>
</reference>
<name>A0ABP5ASF9_9ACTN</name>
<protein>
    <recommendedName>
        <fullName evidence="2">Putative Flp pilus-assembly TadG-like N-terminal domain-containing protein</fullName>
    </recommendedName>
</protein>
<keyword evidence="1" id="KW-1133">Transmembrane helix</keyword>
<evidence type="ECO:0000256" key="1">
    <source>
        <dbReference type="SAM" id="Phobius"/>
    </source>
</evidence>
<accession>A0ABP5ASF9</accession>
<sequence>MTTRDRRRDESGQVTILVVGFAIALLMGMAVVVDASAAYLQRQGLDTVADGAAIAGADGGTDTAEVYDEGLGEVRLDQAAARAQAAVAAYLQQTGARQRFPGLVHTVRVSGDTVEVDVRAPVDLPFEVPGAPYRPTVAATGSAVITVDRGD</sequence>
<gene>
    <name evidence="3" type="ORF">GCM10009737_20580</name>
</gene>
<dbReference type="Proteomes" id="UP001501612">
    <property type="component" value="Unassembled WGS sequence"/>
</dbReference>
<organism evidence="3 4">
    <name type="scientific">Nocardioides lentus</name>
    <dbReference type="NCBI Taxonomy" id="338077"/>
    <lineage>
        <taxon>Bacteria</taxon>
        <taxon>Bacillati</taxon>
        <taxon>Actinomycetota</taxon>
        <taxon>Actinomycetes</taxon>
        <taxon>Propionibacteriales</taxon>
        <taxon>Nocardioidaceae</taxon>
        <taxon>Nocardioides</taxon>
    </lineage>
</organism>
<proteinExistence type="predicted"/>
<feature type="transmembrane region" description="Helical" evidence="1">
    <location>
        <begin position="12"/>
        <end position="33"/>
    </location>
</feature>
<feature type="domain" description="Putative Flp pilus-assembly TadG-like N-terminal" evidence="2">
    <location>
        <begin position="12"/>
        <end position="58"/>
    </location>
</feature>
<keyword evidence="1" id="KW-0472">Membrane</keyword>
<evidence type="ECO:0000259" key="2">
    <source>
        <dbReference type="Pfam" id="PF13400"/>
    </source>
</evidence>
<evidence type="ECO:0000313" key="4">
    <source>
        <dbReference type="Proteomes" id="UP001501612"/>
    </source>
</evidence>
<evidence type="ECO:0000313" key="3">
    <source>
        <dbReference type="EMBL" id="GAA1918965.1"/>
    </source>
</evidence>
<keyword evidence="1" id="KW-0812">Transmembrane</keyword>
<comment type="caution">
    <text evidence="3">The sequence shown here is derived from an EMBL/GenBank/DDBJ whole genome shotgun (WGS) entry which is preliminary data.</text>
</comment>
<dbReference type="Pfam" id="PF13400">
    <property type="entry name" value="Tad"/>
    <property type="match status" value="1"/>
</dbReference>